<organism evidence="1 2">
    <name type="scientific">candidate division WOR-3 bacterium JGI_Cruoil_03_51_56</name>
    <dbReference type="NCBI Taxonomy" id="1973747"/>
    <lineage>
        <taxon>Bacteria</taxon>
        <taxon>Bacteria division WOR-3</taxon>
    </lineage>
</organism>
<dbReference type="EMBL" id="NOZP01000048">
    <property type="protein sequence ID" value="OYD16477.1"/>
    <property type="molecule type" value="Genomic_DNA"/>
</dbReference>
<accession>A0A235BXG0</accession>
<dbReference type="Proteomes" id="UP000215559">
    <property type="component" value="Unassembled WGS sequence"/>
</dbReference>
<evidence type="ECO:0008006" key="3">
    <source>
        <dbReference type="Google" id="ProtNLM"/>
    </source>
</evidence>
<evidence type="ECO:0000313" key="2">
    <source>
        <dbReference type="Proteomes" id="UP000215559"/>
    </source>
</evidence>
<proteinExistence type="predicted"/>
<reference evidence="1 2" key="1">
    <citation type="submission" date="2017-07" db="EMBL/GenBank/DDBJ databases">
        <title>Recovery of genomes from metagenomes via a dereplication, aggregation, and scoring strategy.</title>
        <authorList>
            <person name="Sieber C.M."/>
            <person name="Probst A.J."/>
            <person name="Sharrar A."/>
            <person name="Thomas B.C."/>
            <person name="Hess M."/>
            <person name="Tringe S.G."/>
            <person name="Banfield J.F."/>
        </authorList>
    </citation>
    <scope>NUCLEOTIDE SEQUENCE [LARGE SCALE GENOMIC DNA]</scope>
    <source>
        <strain evidence="1">JGI_Cruoil_03_51_56</strain>
    </source>
</reference>
<gene>
    <name evidence="1" type="ORF">CH330_02650</name>
</gene>
<protein>
    <recommendedName>
        <fullName evidence="3">Outer membrane protein beta-barrel domain-containing protein</fullName>
    </recommendedName>
</protein>
<evidence type="ECO:0000313" key="1">
    <source>
        <dbReference type="EMBL" id="OYD16477.1"/>
    </source>
</evidence>
<name>A0A235BXG0_UNCW3</name>
<comment type="caution">
    <text evidence="1">The sequence shown here is derived from an EMBL/GenBank/DDBJ whole genome shotgun (WGS) entry which is preliminary data.</text>
</comment>
<dbReference type="AlphaFoldDB" id="A0A235BXG0"/>
<sequence length="116" mass="12323">MGGINQGGTAKPYLGLNAFYSVATASITTTAGDSTYSDTTSARQLRETLGGNFGGTAALGGEYYFSQNFSVSGEFGVRLLFGGQKSEDEGYEYSYLYENNLGLGVTYTSAGLNFYF</sequence>